<dbReference type="AlphaFoldDB" id="A0AAE0CII3"/>
<feature type="domain" description="Transposase MuDR plant" evidence="1">
    <location>
        <begin position="66"/>
        <end position="124"/>
    </location>
</feature>
<reference evidence="3" key="1">
    <citation type="journal article" date="2023" name="Plant J.">
        <title>Genome sequences and population genomics provide insights into the demographic history, inbreeding, and mutation load of two 'living fossil' tree species of Dipteronia.</title>
        <authorList>
            <person name="Feng Y."/>
            <person name="Comes H.P."/>
            <person name="Chen J."/>
            <person name="Zhu S."/>
            <person name="Lu R."/>
            <person name="Zhang X."/>
            <person name="Li P."/>
            <person name="Qiu J."/>
            <person name="Olsen K.M."/>
            <person name="Qiu Y."/>
        </authorList>
    </citation>
    <scope>NUCLEOTIDE SEQUENCE</scope>
    <source>
        <strain evidence="3">KIB01</strain>
    </source>
</reference>
<evidence type="ECO:0000313" key="4">
    <source>
        <dbReference type="Proteomes" id="UP001280121"/>
    </source>
</evidence>
<comment type="caution">
    <text evidence="3">The sequence shown here is derived from an EMBL/GenBank/DDBJ whole genome shotgun (WGS) entry which is preliminary data.</text>
</comment>
<dbReference type="InterPro" id="IPR004332">
    <property type="entry name" value="Transposase_MuDR"/>
</dbReference>
<evidence type="ECO:0008006" key="5">
    <source>
        <dbReference type="Google" id="ProtNLM"/>
    </source>
</evidence>
<dbReference type="Proteomes" id="UP001280121">
    <property type="component" value="Unassembled WGS sequence"/>
</dbReference>
<evidence type="ECO:0000259" key="2">
    <source>
        <dbReference type="Pfam" id="PF10551"/>
    </source>
</evidence>
<proteinExistence type="predicted"/>
<feature type="domain" description="MULE transposase" evidence="2">
    <location>
        <begin position="254"/>
        <end position="331"/>
    </location>
</feature>
<protein>
    <recommendedName>
        <fullName evidence="5">Transposase</fullName>
    </recommendedName>
</protein>
<dbReference type="PANTHER" id="PTHR31973">
    <property type="entry name" value="POLYPROTEIN, PUTATIVE-RELATED"/>
    <property type="match status" value="1"/>
</dbReference>
<accession>A0AAE0CII3</accession>
<dbReference type="Pfam" id="PF10551">
    <property type="entry name" value="MULE"/>
    <property type="match status" value="1"/>
</dbReference>
<dbReference type="EMBL" id="JANJYI010000004">
    <property type="protein sequence ID" value="KAK2652467.1"/>
    <property type="molecule type" value="Genomic_DNA"/>
</dbReference>
<gene>
    <name evidence="3" type="ORF">Ddye_012323</name>
</gene>
<dbReference type="PANTHER" id="PTHR31973:SF187">
    <property type="entry name" value="MUTATOR TRANSPOSASE MUDRA PROTEIN"/>
    <property type="match status" value="1"/>
</dbReference>
<dbReference type="InterPro" id="IPR018289">
    <property type="entry name" value="MULE_transposase_dom"/>
</dbReference>
<keyword evidence="4" id="KW-1185">Reference proteome</keyword>
<evidence type="ECO:0000313" key="3">
    <source>
        <dbReference type="EMBL" id="KAK2652467.1"/>
    </source>
</evidence>
<dbReference type="Pfam" id="PF03108">
    <property type="entry name" value="DBD_Tnp_Mut"/>
    <property type="match status" value="1"/>
</dbReference>
<sequence>MAVAGLDDFEKNVNIEFFEGYNSHPNDEFVNDLETENEDAKVARLIKSNPLKQFLGIPIKFEVEHTHDDVYSLRALLTDYAIQKGFNYNKRKNDRNRLTYACKKNGCPWRFHASSLIDNCTLQIKTYNNKHLCHRLCKSEKARAKWIASKFEVLVKKNPDIKCGVVSNLLRDEYNVIVDAQRLYKVKKRPPHVLCKEHVMSFRHLRKYTVMVQPRNTGSTAYIHLLEPTIIFQRFFISFEAHKKGFIEGCRPFIEVDGCHLKGPYGRVLLSAIALYSNNGLYPLACCIYEGEKVSTWSWFLEQLCLFLKYPEDKPICFMSDRQKGVVGALSLIGHIQL</sequence>
<name>A0AAE0CII3_9ROSI</name>
<organism evidence="3 4">
    <name type="scientific">Dipteronia dyeriana</name>
    <dbReference type="NCBI Taxonomy" id="168575"/>
    <lineage>
        <taxon>Eukaryota</taxon>
        <taxon>Viridiplantae</taxon>
        <taxon>Streptophyta</taxon>
        <taxon>Embryophyta</taxon>
        <taxon>Tracheophyta</taxon>
        <taxon>Spermatophyta</taxon>
        <taxon>Magnoliopsida</taxon>
        <taxon>eudicotyledons</taxon>
        <taxon>Gunneridae</taxon>
        <taxon>Pentapetalae</taxon>
        <taxon>rosids</taxon>
        <taxon>malvids</taxon>
        <taxon>Sapindales</taxon>
        <taxon>Sapindaceae</taxon>
        <taxon>Hippocastanoideae</taxon>
        <taxon>Acereae</taxon>
        <taxon>Dipteronia</taxon>
    </lineage>
</organism>
<evidence type="ECO:0000259" key="1">
    <source>
        <dbReference type="Pfam" id="PF03108"/>
    </source>
</evidence>